<protein>
    <submittedName>
        <fullName evidence="2">Uncharacterized protein</fullName>
    </submittedName>
</protein>
<accession>A0A6N2SC47</accession>
<evidence type="ECO:0000256" key="1">
    <source>
        <dbReference type="SAM" id="Phobius"/>
    </source>
</evidence>
<organism evidence="2">
    <name type="scientific">Blautia glucerasea</name>
    <dbReference type="NCBI Taxonomy" id="536633"/>
    <lineage>
        <taxon>Bacteria</taxon>
        <taxon>Bacillati</taxon>
        <taxon>Bacillota</taxon>
        <taxon>Clostridia</taxon>
        <taxon>Lachnospirales</taxon>
        <taxon>Lachnospiraceae</taxon>
        <taxon>Blautia</taxon>
    </lineage>
</organism>
<reference evidence="2" key="1">
    <citation type="submission" date="2019-11" db="EMBL/GenBank/DDBJ databases">
        <authorList>
            <person name="Feng L."/>
        </authorList>
    </citation>
    <scope>NUCLEOTIDE SEQUENCE</scope>
    <source>
        <strain evidence="2">BgluceraseaLFYP119</strain>
    </source>
</reference>
<proteinExistence type="predicted"/>
<dbReference type="AlphaFoldDB" id="A0A6N2SC47"/>
<dbReference type="RefSeq" id="WP_156353406.1">
    <property type="nucleotide sequence ID" value="NZ_CACRST010000010.1"/>
</dbReference>
<dbReference type="EMBL" id="CACRST010000010">
    <property type="protein sequence ID" value="VYS90534.1"/>
    <property type="molecule type" value="Genomic_DNA"/>
</dbReference>
<feature type="transmembrane region" description="Helical" evidence="1">
    <location>
        <begin position="26"/>
        <end position="47"/>
    </location>
</feature>
<gene>
    <name evidence="2" type="ORF">BGLFYP119_01053</name>
</gene>
<feature type="transmembrane region" description="Helical" evidence="1">
    <location>
        <begin position="53"/>
        <end position="76"/>
    </location>
</feature>
<sequence>MSKTKAGKSARKGEFGYIAAEKKRKLLLTAVLFAVPLFIFFTALIYFKTRLTIWTVITVVGCLPACKMLVNLIMLFRSPSLDQETYQKIADHVGELVMSYEMYMTFYEKSAFIDAFAICGNLVVGYSSDPKIDAAFMEAEAQKILKGNGYRTTVKIFTDLKPFLDRLDTMNEHRESLEEGIKFRPDERYPDLNRNQLIRHTILAICL</sequence>
<evidence type="ECO:0000313" key="2">
    <source>
        <dbReference type="EMBL" id="VYS90534.1"/>
    </source>
</evidence>
<keyword evidence="1" id="KW-1133">Transmembrane helix</keyword>
<keyword evidence="1" id="KW-0812">Transmembrane</keyword>
<name>A0A6N2SC47_9FIRM</name>
<keyword evidence="1" id="KW-0472">Membrane</keyword>